<dbReference type="NCBIfam" id="TIGR00040">
    <property type="entry name" value="yfcE"/>
    <property type="match status" value="1"/>
</dbReference>
<dbReference type="OrthoDB" id="9800565at2"/>
<proteinExistence type="inferred from homology"/>
<dbReference type="EC" id="3.1.4.-" evidence="2"/>
<dbReference type="KEGG" id="amij:EQM06_09950"/>
<feature type="domain" description="Calcineurin-like phosphoesterase" evidence="3">
    <location>
        <begin position="1"/>
        <end position="167"/>
    </location>
</feature>
<dbReference type="GO" id="GO:0046872">
    <property type="term" value="F:metal ion binding"/>
    <property type="evidence" value="ECO:0007669"/>
    <property type="project" value="UniProtKB-KW"/>
</dbReference>
<dbReference type="GO" id="GO:0016787">
    <property type="term" value="F:hydrolase activity"/>
    <property type="evidence" value="ECO:0007669"/>
    <property type="project" value="UniProtKB-UniRule"/>
</dbReference>
<dbReference type="InterPro" id="IPR000979">
    <property type="entry name" value="Phosphodiesterase_MJ0936/Vps29"/>
</dbReference>
<evidence type="ECO:0000256" key="2">
    <source>
        <dbReference type="RuleBase" id="RU362039"/>
    </source>
</evidence>
<protein>
    <recommendedName>
        <fullName evidence="2">Phosphoesterase</fullName>
        <ecNumber evidence="2">3.1.4.-</ecNumber>
    </recommendedName>
</protein>
<dbReference type="EMBL" id="CP035281">
    <property type="protein sequence ID" value="QAT43512.1"/>
    <property type="molecule type" value="Genomic_DNA"/>
</dbReference>
<comment type="similarity">
    <text evidence="1 2">Belongs to the metallophosphoesterase superfamily. YfcE family.</text>
</comment>
<evidence type="ECO:0000313" key="4">
    <source>
        <dbReference type="EMBL" id="QAT43512.1"/>
    </source>
</evidence>
<sequence length="189" mass="21627">MKIMIASDIHGSSYYCEKMIEAYKEENAEKLLLLGDLLYHGPRNDLPRDYEPKKVIKMLNKMSKDILCVRGNCEAEVDQMVLNFPVLADYCILYVGSRMMFATHGHQFNPENLPPLHKGDILLNGHTHVPKCVGYGEAGRIDYIYMNPGSVSIPKENSPESYIIVENNTFTWKDFKGNAYMEYNIKCCC</sequence>
<keyword evidence="2" id="KW-0479">Metal-binding</keyword>
<evidence type="ECO:0000256" key="1">
    <source>
        <dbReference type="ARBA" id="ARBA00008950"/>
    </source>
</evidence>
<evidence type="ECO:0000313" key="5">
    <source>
        <dbReference type="Proteomes" id="UP000287601"/>
    </source>
</evidence>
<dbReference type="RefSeq" id="WP_128746292.1">
    <property type="nucleotide sequence ID" value="NZ_CP035281.1"/>
</dbReference>
<dbReference type="AlphaFoldDB" id="A0A410PX28"/>
<gene>
    <name evidence="4" type="ORF">EQM06_09950</name>
</gene>
<organism evidence="4 5">
    <name type="scientific">Aminipila luticellarii</name>
    <dbReference type="NCBI Taxonomy" id="2507160"/>
    <lineage>
        <taxon>Bacteria</taxon>
        <taxon>Bacillati</taxon>
        <taxon>Bacillota</taxon>
        <taxon>Clostridia</taxon>
        <taxon>Peptostreptococcales</taxon>
        <taxon>Anaerovoracaceae</taxon>
        <taxon>Aminipila</taxon>
    </lineage>
</organism>
<dbReference type="Pfam" id="PF12850">
    <property type="entry name" value="Metallophos_2"/>
    <property type="match status" value="1"/>
</dbReference>
<dbReference type="Gene3D" id="3.60.21.10">
    <property type="match status" value="1"/>
</dbReference>
<dbReference type="InterPro" id="IPR024654">
    <property type="entry name" value="Calcineurin-like_PHP_lpxH"/>
</dbReference>
<dbReference type="PANTHER" id="PTHR11124">
    <property type="entry name" value="VACUOLAR SORTING PROTEIN VPS29"/>
    <property type="match status" value="1"/>
</dbReference>
<evidence type="ECO:0000259" key="3">
    <source>
        <dbReference type="Pfam" id="PF12850"/>
    </source>
</evidence>
<dbReference type="SUPFAM" id="SSF56300">
    <property type="entry name" value="Metallo-dependent phosphatases"/>
    <property type="match status" value="1"/>
</dbReference>
<reference evidence="4 5" key="1">
    <citation type="submission" date="2019-01" db="EMBL/GenBank/DDBJ databases">
        <title>Draft genomes of a novel of Aminipila strains.</title>
        <authorList>
            <person name="Ma S."/>
        </authorList>
    </citation>
    <scope>NUCLEOTIDE SEQUENCE [LARGE SCALE GENOMIC DNA]</scope>
    <source>
        <strain evidence="5">JN-39</strain>
    </source>
</reference>
<keyword evidence="5" id="KW-1185">Reference proteome</keyword>
<dbReference type="NCBIfam" id="NF006988">
    <property type="entry name" value="PRK09453.1"/>
    <property type="match status" value="1"/>
</dbReference>
<name>A0A410PX28_9FIRM</name>
<dbReference type="InterPro" id="IPR029052">
    <property type="entry name" value="Metallo-depent_PP-like"/>
</dbReference>
<accession>A0A410PX28</accession>
<dbReference type="Proteomes" id="UP000287601">
    <property type="component" value="Chromosome"/>
</dbReference>
<comment type="cofactor">
    <cofactor evidence="2">
        <name>a divalent metal cation</name>
        <dbReference type="ChEBI" id="CHEBI:60240"/>
    </cofactor>
</comment>